<feature type="compositionally biased region" description="Basic and acidic residues" evidence="5">
    <location>
        <begin position="47"/>
        <end position="79"/>
    </location>
</feature>
<name>A0A381EB14_9GAMM</name>
<dbReference type="RefSeq" id="WP_218565570.1">
    <property type="nucleotide sequence ID" value="NZ_JBHLZC010000002.1"/>
</dbReference>
<evidence type="ECO:0000313" key="8">
    <source>
        <dbReference type="EMBL" id="SUX24208.1"/>
    </source>
</evidence>
<evidence type="ECO:0000256" key="5">
    <source>
        <dbReference type="SAM" id="MobiDB-lite"/>
    </source>
</evidence>
<dbReference type="PANTHER" id="PTHR47053:SF1">
    <property type="entry name" value="MUREIN DD-ENDOPEPTIDASE MEPH-RELATED"/>
    <property type="match status" value="1"/>
</dbReference>
<keyword evidence="9" id="KW-1185">Reference proteome</keyword>
<protein>
    <submittedName>
        <fullName evidence="8">D-gamma-glutamyl-meso-diaminopimelic acid endopeptidase CwlS</fullName>
        <ecNumber evidence="8">3.4.19.11</ecNumber>
    </submittedName>
</protein>
<evidence type="ECO:0000256" key="4">
    <source>
        <dbReference type="ARBA" id="ARBA00022807"/>
    </source>
</evidence>
<evidence type="ECO:0000259" key="7">
    <source>
        <dbReference type="PROSITE" id="PS51935"/>
    </source>
</evidence>
<organism evidence="8 9">
    <name type="scientific">Cardiobacterium valvarum</name>
    <dbReference type="NCBI Taxonomy" id="194702"/>
    <lineage>
        <taxon>Bacteria</taxon>
        <taxon>Pseudomonadati</taxon>
        <taxon>Pseudomonadota</taxon>
        <taxon>Gammaproteobacteria</taxon>
        <taxon>Cardiobacteriales</taxon>
        <taxon>Cardiobacteriaceae</taxon>
        <taxon>Cardiobacterium</taxon>
    </lineage>
</organism>
<evidence type="ECO:0000256" key="3">
    <source>
        <dbReference type="ARBA" id="ARBA00022801"/>
    </source>
</evidence>
<feature type="region of interest" description="Disordered" evidence="5">
    <location>
        <begin position="25"/>
        <end position="131"/>
    </location>
</feature>
<gene>
    <name evidence="8" type="primary">cwlS_1</name>
    <name evidence="8" type="ORF">NCTC13294_01748</name>
</gene>
<dbReference type="InterPro" id="IPR038765">
    <property type="entry name" value="Papain-like_cys_pep_sf"/>
</dbReference>
<dbReference type="AlphaFoldDB" id="A0A381EB14"/>
<proteinExistence type="inferred from homology"/>
<evidence type="ECO:0000313" key="9">
    <source>
        <dbReference type="Proteomes" id="UP000254572"/>
    </source>
</evidence>
<feature type="compositionally biased region" description="Low complexity" evidence="5">
    <location>
        <begin position="29"/>
        <end position="46"/>
    </location>
</feature>
<dbReference type="PROSITE" id="PS51935">
    <property type="entry name" value="NLPC_P60"/>
    <property type="match status" value="1"/>
</dbReference>
<comment type="similarity">
    <text evidence="1">Belongs to the peptidase C40 family.</text>
</comment>
<reference evidence="8 9" key="1">
    <citation type="submission" date="2018-06" db="EMBL/GenBank/DDBJ databases">
        <authorList>
            <consortium name="Pathogen Informatics"/>
            <person name="Doyle S."/>
        </authorList>
    </citation>
    <scope>NUCLEOTIDE SEQUENCE [LARGE SCALE GENOMIC DNA]</scope>
    <source>
        <strain evidence="8 9">NCTC13294</strain>
    </source>
</reference>
<feature type="compositionally biased region" description="Basic and acidic residues" evidence="5">
    <location>
        <begin position="90"/>
        <end position="108"/>
    </location>
</feature>
<keyword evidence="3 8" id="KW-0378">Hydrolase</keyword>
<feature type="domain" description="NlpC/P60" evidence="7">
    <location>
        <begin position="133"/>
        <end position="252"/>
    </location>
</feature>
<dbReference type="Gene3D" id="3.90.1720.10">
    <property type="entry name" value="endopeptidase domain like (from Nostoc punctiforme)"/>
    <property type="match status" value="1"/>
</dbReference>
<dbReference type="GO" id="GO:0006508">
    <property type="term" value="P:proteolysis"/>
    <property type="evidence" value="ECO:0007669"/>
    <property type="project" value="UniProtKB-KW"/>
</dbReference>
<keyword evidence="6" id="KW-0732">Signal</keyword>
<accession>A0A381EB14</accession>
<evidence type="ECO:0000256" key="6">
    <source>
        <dbReference type="SAM" id="SignalP"/>
    </source>
</evidence>
<dbReference type="EMBL" id="UFUW01000001">
    <property type="protein sequence ID" value="SUX24208.1"/>
    <property type="molecule type" value="Genomic_DNA"/>
</dbReference>
<dbReference type="GO" id="GO:0008234">
    <property type="term" value="F:cysteine-type peptidase activity"/>
    <property type="evidence" value="ECO:0007669"/>
    <property type="project" value="UniProtKB-KW"/>
</dbReference>
<dbReference type="EC" id="3.4.19.11" evidence="8"/>
<evidence type="ECO:0000256" key="1">
    <source>
        <dbReference type="ARBA" id="ARBA00007074"/>
    </source>
</evidence>
<evidence type="ECO:0000256" key="2">
    <source>
        <dbReference type="ARBA" id="ARBA00022670"/>
    </source>
</evidence>
<dbReference type="PANTHER" id="PTHR47053">
    <property type="entry name" value="MUREIN DD-ENDOPEPTIDASE MEPH-RELATED"/>
    <property type="match status" value="1"/>
</dbReference>
<dbReference type="InterPro" id="IPR051202">
    <property type="entry name" value="Peptidase_C40"/>
</dbReference>
<dbReference type="Pfam" id="PF00877">
    <property type="entry name" value="NLPC_P60"/>
    <property type="match status" value="1"/>
</dbReference>
<feature type="signal peptide" evidence="6">
    <location>
        <begin position="1"/>
        <end position="18"/>
    </location>
</feature>
<dbReference type="InterPro" id="IPR000064">
    <property type="entry name" value="NLP_P60_dom"/>
</dbReference>
<keyword evidence="2" id="KW-0645">Protease</keyword>
<feature type="chain" id="PRO_5017037099" evidence="6">
    <location>
        <begin position="19"/>
        <end position="323"/>
    </location>
</feature>
<keyword evidence="4" id="KW-0788">Thiol protease</keyword>
<dbReference type="SUPFAM" id="SSF54001">
    <property type="entry name" value="Cysteine proteinases"/>
    <property type="match status" value="1"/>
</dbReference>
<feature type="region of interest" description="Disordered" evidence="5">
    <location>
        <begin position="301"/>
        <end position="323"/>
    </location>
</feature>
<dbReference type="Proteomes" id="UP000254572">
    <property type="component" value="Unassembled WGS sequence"/>
</dbReference>
<sequence>MKKIILIACLLVWQGVVAAPAKPAAHTGKPAASASKKTAAKPATAAEKSKEKVKTAAKTAEKSKEKAKPAAKAAAEKKAVAKTAKPAAKPKAEQKKTVAKHDKATDKGKKAHKSLVKADKPGKAQTASLSGNAKTRHTVLLKGKKYIGTPYLWGGTTPKGFDCSGLIHYLYHQEGVNIPRNSREQFSRLQATSEPQPGDLVFFRKKGVINHVGLYLGGGRMLHAPQTGMRVRVENIKRGKWPGRYAGARKAVKDKPFIALAANSRGKKAAASGKLIAKNDKAARKAAESKAKLARRQAITANNKRLAKESKTIHSKGRVISAR</sequence>